<feature type="transmembrane region" description="Helical" evidence="1">
    <location>
        <begin position="93"/>
        <end position="114"/>
    </location>
</feature>
<dbReference type="InterPro" id="IPR018719">
    <property type="entry name" value="DUF2243_membrane"/>
</dbReference>
<accession>A0ABQ4S107</accession>
<feature type="transmembrane region" description="Helical" evidence="1">
    <location>
        <begin position="12"/>
        <end position="36"/>
    </location>
</feature>
<keyword evidence="1" id="KW-0472">Membrane</keyword>
<dbReference type="RefSeq" id="WP_238245919.1">
    <property type="nucleotide sequence ID" value="NZ_BPQP01000069.1"/>
</dbReference>
<evidence type="ECO:0000313" key="3">
    <source>
        <dbReference type="Proteomes" id="UP001055125"/>
    </source>
</evidence>
<evidence type="ECO:0000256" key="1">
    <source>
        <dbReference type="SAM" id="Phobius"/>
    </source>
</evidence>
<reference evidence="2" key="2">
    <citation type="submission" date="2021-08" db="EMBL/GenBank/DDBJ databases">
        <authorList>
            <person name="Tani A."/>
            <person name="Ola A."/>
            <person name="Ogura Y."/>
            <person name="Katsura K."/>
            <person name="Hayashi T."/>
        </authorList>
    </citation>
    <scope>NUCLEOTIDE SEQUENCE</scope>
    <source>
        <strain evidence="2">DSM 19015</strain>
    </source>
</reference>
<protein>
    <recommendedName>
        <fullName evidence="4">DUF2243 domain-containing protein</fullName>
    </recommendedName>
</protein>
<keyword evidence="1" id="KW-0812">Transmembrane</keyword>
<sequence length="168" mass="18457">MDARDGGRTGFPTSAAILFGLGVGGFFDGIVLHQILQWHHLVTSAGYPPDSVENLKINTLFDGLFHAATYLFTLAGLVVLWRYARRNHVQWSGLLLPGGILIGFGLFNLVEGVINHHLLGLHHVNETVPREQWIYWDVGFLAWGAAMLAGGWIMLRRGKARTLAGSVS</sequence>
<evidence type="ECO:0000313" key="2">
    <source>
        <dbReference type="EMBL" id="GJD96801.1"/>
    </source>
</evidence>
<evidence type="ECO:0008006" key="4">
    <source>
        <dbReference type="Google" id="ProtNLM"/>
    </source>
</evidence>
<feature type="transmembrane region" description="Helical" evidence="1">
    <location>
        <begin position="63"/>
        <end position="81"/>
    </location>
</feature>
<organism evidence="2 3">
    <name type="scientific">Methylobacterium iners</name>
    <dbReference type="NCBI Taxonomy" id="418707"/>
    <lineage>
        <taxon>Bacteria</taxon>
        <taxon>Pseudomonadati</taxon>
        <taxon>Pseudomonadota</taxon>
        <taxon>Alphaproteobacteria</taxon>
        <taxon>Hyphomicrobiales</taxon>
        <taxon>Methylobacteriaceae</taxon>
        <taxon>Methylobacterium</taxon>
    </lineage>
</organism>
<gene>
    <name evidence="2" type="ORF">OCOJLMKI_4026</name>
</gene>
<reference evidence="2" key="1">
    <citation type="journal article" date="2021" name="Front. Microbiol.">
        <title>Comprehensive Comparative Genomics and Phenotyping of Methylobacterium Species.</title>
        <authorList>
            <person name="Alessa O."/>
            <person name="Ogura Y."/>
            <person name="Fujitani Y."/>
            <person name="Takami H."/>
            <person name="Hayashi T."/>
            <person name="Sahin N."/>
            <person name="Tani A."/>
        </authorList>
    </citation>
    <scope>NUCLEOTIDE SEQUENCE</scope>
    <source>
        <strain evidence="2">DSM 19015</strain>
    </source>
</reference>
<feature type="transmembrane region" description="Helical" evidence="1">
    <location>
        <begin position="134"/>
        <end position="155"/>
    </location>
</feature>
<keyword evidence="1" id="KW-1133">Transmembrane helix</keyword>
<name>A0ABQ4S107_9HYPH</name>
<dbReference type="Pfam" id="PF10002">
    <property type="entry name" value="DUF2243"/>
    <property type="match status" value="1"/>
</dbReference>
<keyword evidence="3" id="KW-1185">Reference proteome</keyword>
<dbReference type="EMBL" id="BPQP01000069">
    <property type="protein sequence ID" value="GJD96801.1"/>
    <property type="molecule type" value="Genomic_DNA"/>
</dbReference>
<comment type="caution">
    <text evidence="2">The sequence shown here is derived from an EMBL/GenBank/DDBJ whole genome shotgun (WGS) entry which is preliminary data.</text>
</comment>
<proteinExistence type="predicted"/>
<dbReference type="Proteomes" id="UP001055125">
    <property type="component" value="Unassembled WGS sequence"/>
</dbReference>